<dbReference type="InterPro" id="IPR013120">
    <property type="entry name" value="FAR_NAD-bd"/>
</dbReference>
<dbReference type="Pfam" id="PF23562">
    <property type="entry name" value="AMP-binding_C_3"/>
    <property type="match status" value="1"/>
</dbReference>
<protein>
    <submittedName>
        <fullName evidence="5">Acetyl-CoA synthetase-like protein</fullName>
    </submittedName>
</protein>
<reference evidence="5 6" key="1">
    <citation type="submission" date="2024-07" db="EMBL/GenBank/DDBJ databases">
        <title>Section-level genome sequencing and comparative genomics of Aspergillus sections Usti and Cavernicolus.</title>
        <authorList>
            <consortium name="Lawrence Berkeley National Laboratory"/>
            <person name="Nybo J.L."/>
            <person name="Vesth T.C."/>
            <person name="Theobald S."/>
            <person name="Frisvad J.C."/>
            <person name="Larsen T.O."/>
            <person name="Kjaerboelling I."/>
            <person name="Rothschild-Mancinelli K."/>
            <person name="Lyhne E.K."/>
            <person name="Kogle M.E."/>
            <person name="Barry K."/>
            <person name="Clum A."/>
            <person name="Na H."/>
            <person name="Ledsgaard L."/>
            <person name="Lin J."/>
            <person name="Lipzen A."/>
            <person name="Kuo A."/>
            <person name="Riley R."/>
            <person name="Mondo S."/>
            <person name="Labutti K."/>
            <person name="Haridas S."/>
            <person name="Pangalinan J."/>
            <person name="Salamov A.A."/>
            <person name="Simmons B.A."/>
            <person name="Magnuson J.K."/>
            <person name="Chen J."/>
            <person name="Drula E."/>
            <person name="Henrissat B."/>
            <person name="Wiebenga A."/>
            <person name="Lubbers R.J."/>
            <person name="Gomes A.C."/>
            <person name="Makela M.R."/>
            <person name="Stajich J."/>
            <person name="Grigoriev I.V."/>
            <person name="Mortensen U.H."/>
            <person name="De Vries R.P."/>
            <person name="Baker S.E."/>
            <person name="Andersen M.R."/>
        </authorList>
    </citation>
    <scope>NUCLEOTIDE SEQUENCE [LARGE SCALE GENOMIC DNA]</scope>
    <source>
        <strain evidence="5 6">CBS 588.65</strain>
    </source>
</reference>
<keyword evidence="6" id="KW-1185">Reference proteome</keyword>
<sequence length="1033" mass="114920">MDPQVEFKKVGQRLLHTYIDGMALNQPTKIAVEQILSFKPVALNVSISYRDLSNMTNYLACYLGVSDVRHFILSLAAVLLLSPRNTRAVHQNLITEANCTAIAYDQYFSSTIEQLSILDHIVRIQLPDLQKLLCDSAAAYPYPCHDSVKEISHKPIAVFHTSGTTGNPKLVPFTHGAVTAIDGLSLLGHSEHSYRVTWYKVVSTVSRAYNAFPLFHVAGFAAFFGFLFNGTTIVMGPPLIPPNAAIFNNITMTMTIESASVPPILLEELAQDPTAMDLTLSKLRLIFYGGGPLSTRAGNMISQKVHLVNSIGSTEAGIIPTFMIEAENWNYFHFVEKDTGIQLQLLSDGDDHASRMETDGTQYYEMVIVRDEDIAHRQPIFHNFPNLKEWRTKDLFCQHPSIPYYWKYIGRKDDIIVLSTGEKVHPVYLEDEITGLPEINATVVVGNQRPYPLVLVEPKDFATPTPAIIAAVSHKVETLNQQATKDARIYIHNIFVAFPEKPFFRTPKGSISRGQTAILYQNEIEGVYRSIDGGYAPEEHIASLQHVSSKHILESVIVDAIQRLLSVEAFGVSDDIFVHGMDSRQVHMLAASLSKILPNQPSISFLRNAVYMNPAPKQLATFLCLHDHEKDSEVFKRLLEGYSDRLPRAKSTINCEARQREGHHVLLTGSTGFIGSSILDILKRRSDITQITCIDRTRQDSIRHNNDDGGTLVPVNYLTGDLSEIHLALSKDVYSELLNTVTEIIHCQWPVNFNWPLTLFETAISGVVNLIDLAYSSRQKAHITFLSSVATVQGCNPEMPIPEERLLDPAYARGGYGLSKLVASELLHTAGRISGVRSTICRIGQTGGPLKGQKGQRPWPRRDWFPTLVHASRLIGCVPGDLGNGNDLDWLPVDVVSEALVDIAVEVDNVSNEGQLTTNYYHLTNPSVAPYQEILPLLVSRLGNSGKVVPLTEWNDTLEKCAREGDQNWDPSAANTMASAAALLEFYRHLESKPHRPGQVRLDTTLISARIPSLRDLGAVSKVWMETWLDQWG</sequence>
<dbReference type="PANTHER" id="PTHR43439">
    <property type="entry name" value="PHENYLACETATE-COENZYME A LIGASE"/>
    <property type="match status" value="1"/>
</dbReference>
<evidence type="ECO:0000256" key="2">
    <source>
        <dbReference type="ARBA" id="ARBA00022553"/>
    </source>
</evidence>
<feature type="domain" description="AMP-dependent synthetase/ligase" evidence="3">
    <location>
        <begin position="77"/>
        <end position="322"/>
    </location>
</feature>
<dbReference type="SUPFAM" id="SSF51735">
    <property type="entry name" value="NAD(P)-binding Rossmann-fold domains"/>
    <property type="match status" value="1"/>
</dbReference>
<dbReference type="PANTHER" id="PTHR43439:SF2">
    <property type="entry name" value="ENZYME, PUTATIVE (JCVI)-RELATED"/>
    <property type="match status" value="1"/>
</dbReference>
<accession>A0ABR4GYR1</accession>
<dbReference type="Gene3D" id="3.40.50.720">
    <property type="entry name" value="NAD(P)-binding Rossmann-like Domain"/>
    <property type="match status" value="1"/>
</dbReference>
<keyword evidence="1" id="KW-0596">Phosphopantetheine</keyword>
<name>A0ABR4GYR1_9EURO</name>
<comment type="caution">
    <text evidence="5">The sequence shown here is derived from an EMBL/GenBank/DDBJ whole genome shotgun (WGS) entry which is preliminary data.</text>
</comment>
<evidence type="ECO:0000313" key="6">
    <source>
        <dbReference type="Proteomes" id="UP001610334"/>
    </source>
</evidence>
<dbReference type="Pfam" id="PF00501">
    <property type="entry name" value="AMP-binding"/>
    <property type="match status" value="1"/>
</dbReference>
<dbReference type="Pfam" id="PF07993">
    <property type="entry name" value="NAD_binding_4"/>
    <property type="match status" value="1"/>
</dbReference>
<feature type="domain" description="Thioester reductase (TE)" evidence="4">
    <location>
        <begin position="667"/>
        <end position="899"/>
    </location>
</feature>
<organism evidence="5 6">
    <name type="scientific">Aspergillus granulosus</name>
    <dbReference type="NCBI Taxonomy" id="176169"/>
    <lineage>
        <taxon>Eukaryota</taxon>
        <taxon>Fungi</taxon>
        <taxon>Dikarya</taxon>
        <taxon>Ascomycota</taxon>
        <taxon>Pezizomycotina</taxon>
        <taxon>Eurotiomycetes</taxon>
        <taxon>Eurotiomycetidae</taxon>
        <taxon>Eurotiales</taxon>
        <taxon>Aspergillaceae</taxon>
        <taxon>Aspergillus</taxon>
        <taxon>Aspergillus subgen. Nidulantes</taxon>
    </lineage>
</organism>
<proteinExistence type="predicted"/>
<evidence type="ECO:0000259" key="4">
    <source>
        <dbReference type="Pfam" id="PF07993"/>
    </source>
</evidence>
<dbReference type="InterPro" id="IPR051414">
    <property type="entry name" value="Adenylate-forming_Reductase"/>
</dbReference>
<dbReference type="InterPro" id="IPR036291">
    <property type="entry name" value="NAD(P)-bd_dom_sf"/>
</dbReference>
<dbReference type="SUPFAM" id="SSF56801">
    <property type="entry name" value="Acetyl-CoA synthetase-like"/>
    <property type="match status" value="1"/>
</dbReference>
<dbReference type="InterPro" id="IPR020845">
    <property type="entry name" value="AMP-binding_CS"/>
</dbReference>
<dbReference type="Proteomes" id="UP001610334">
    <property type="component" value="Unassembled WGS sequence"/>
</dbReference>
<evidence type="ECO:0000256" key="1">
    <source>
        <dbReference type="ARBA" id="ARBA00022450"/>
    </source>
</evidence>
<dbReference type="EMBL" id="JBFXLT010000115">
    <property type="protein sequence ID" value="KAL2808301.1"/>
    <property type="molecule type" value="Genomic_DNA"/>
</dbReference>
<dbReference type="InterPro" id="IPR042099">
    <property type="entry name" value="ANL_N_sf"/>
</dbReference>
<dbReference type="Gene3D" id="3.40.50.12780">
    <property type="entry name" value="N-terminal domain of ligase-like"/>
    <property type="match status" value="1"/>
</dbReference>
<gene>
    <name evidence="5" type="ORF">BJX63DRAFT_424686</name>
</gene>
<evidence type="ECO:0000259" key="3">
    <source>
        <dbReference type="Pfam" id="PF00501"/>
    </source>
</evidence>
<dbReference type="PROSITE" id="PS00455">
    <property type="entry name" value="AMP_BINDING"/>
    <property type="match status" value="1"/>
</dbReference>
<keyword evidence="2" id="KW-0597">Phosphoprotein</keyword>
<evidence type="ECO:0000313" key="5">
    <source>
        <dbReference type="EMBL" id="KAL2808301.1"/>
    </source>
</evidence>
<dbReference type="InterPro" id="IPR000873">
    <property type="entry name" value="AMP-dep_synth/lig_dom"/>
</dbReference>